<evidence type="ECO:0000259" key="1">
    <source>
        <dbReference type="SMART" id="SM01037"/>
    </source>
</evidence>
<name>A0ABS8UV61_DATST</name>
<dbReference type="InterPro" id="IPR051761">
    <property type="entry name" value="MLP-like_ligand-binding"/>
</dbReference>
<dbReference type="Proteomes" id="UP000823775">
    <property type="component" value="Unassembled WGS sequence"/>
</dbReference>
<dbReference type="SMART" id="SM01037">
    <property type="entry name" value="Bet_v_1"/>
    <property type="match status" value="1"/>
</dbReference>
<keyword evidence="3" id="KW-1185">Reference proteome</keyword>
<dbReference type="Pfam" id="PF00407">
    <property type="entry name" value="Bet_v_1"/>
    <property type="match status" value="1"/>
</dbReference>
<comment type="caution">
    <text evidence="2">The sequence shown here is derived from an EMBL/GenBank/DDBJ whole genome shotgun (WGS) entry which is preliminary data.</text>
</comment>
<feature type="domain" description="Bet v I/Major latex protein" evidence="1">
    <location>
        <begin position="3"/>
        <end position="99"/>
    </location>
</feature>
<dbReference type="Gene3D" id="3.30.530.20">
    <property type="match status" value="1"/>
</dbReference>
<evidence type="ECO:0000313" key="3">
    <source>
        <dbReference type="Proteomes" id="UP000823775"/>
    </source>
</evidence>
<evidence type="ECO:0000313" key="2">
    <source>
        <dbReference type="EMBL" id="MCD9638032.1"/>
    </source>
</evidence>
<dbReference type="SUPFAM" id="SSF55961">
    <property type="entry name" value="Bet v1-like"/>
    <property type="match status" value="1"/>
</dbReference>
<proteinExistence type="predicted"/>
<protein>
    <recommendedName>
        <fullName evidence="1">Bet v I/Major latex protein domain-containing protein</fullName>
    </recommendedName>
</protein>
<sequence length="99" mass="11483">MIKTGSVVNWSYNEGGQKKFMKQLIEAFDPNKKLCRWKAIDGDVLEMYNSFTIVSSCEHPWTTWAIEYEKKTEDTPEPLTLLGLILQMTMDIEGHLLKK</sequence>
<reference evidence="2 3" key="1">
    <citation type="journal article" date="2021" name="BMC Genomics">
        <title>Datura genome reveals duplications of psychoactive alkaloid biosynthetic genes and high mutation rate following tissue culture.</title>
        <authorList>
            <person name="Rajewski A."/>
            <person name="Carter-House D."/>
            <person name="Stajich J."/>
            <person name="Litt A."/>
        </authorList>
    </citation>
    <scope>NUCLEOTIDE SEQUENCE [LARGE SCALE GENOMIC DNA]</scope>
    <source>
        <strain evidence="2">AR-01</strain>
    </source>
</reference>
<dbReference type="InterPro" id="IPR000916">
    <property type="entry name" value="Bet_v_I/MLP"/>
</dbReference>
<dbReference type="InterPro" id="IPR023393">
    <property type="entry name" value="START-like_dom_sf"/>
</dbReference>
<dbReference type="EMBL" id="JACEIK010002601">
    <property type="protein sequence ID" value="MCD9638032.1"/>
    <property type="molecule type" value="Genomic_DNA"/>
</dbReference>
<gene>
    <name evidence="2" type="ORF">HAX54_021697</name>
</gene>
<dbReference type="PANTHER" id="PTHR31907">
    <property type="entry name" value="MLP-LIKE PROTEIN 423"/>
    <property type="match status" value="1"/>
</dbReference>
<organism evidence="2 3">
    <name type="scientific">Datura stramonium</name>
    <name type="common">Jimsonweed</name>
    <name type="synonym">Common thornapple</name>
    <dbReference type="NCBI Taxonomy" id="4076"/>
    <lineage>
        <taxon>Eukaryota</taxon>
        <taxon>Viridiplantae</taxon>
        <taxon>Streptophyta</taxon>
        <taxon>Embryophyta</taxon>
        <taxon>Tracheophyta</taxon>
        <taxon>Spermatophyta</taxon>
        <taxon>Magnoliopsida</taxon>
        <taxon>eudicotyledons</taxon>
        <taxon>Gunneridae</taxon>
        <taxon>Pentapetalae</taxon>
        <taxon>asterids</taxon>
        <taxon>lamiids</taxon>
        <taxon>Solanales</taxon>
        <taxon>Solanaceae</taxon>
        <taxon>Solanoideae</taxon>
        <taxon>Datureae</taxon>
        <taxon>Datura</taxon>
    </lineage>
</organism>
<accession>A0ABS8UV61</accession>